<dbReference type="OrthoDB" id="95278at2"/>
<dbReference type="SUPFAM" id="SSF160515">
    <property type="entry name" value="YueI-like"/>
    <property type="match status" value="1"/>
</dbReference>
<dbReference type="Gene3D" id="3.30.1330.30">
    <property type="match status" value="1"/>
</dbReference>
<proteinExistence type="predicted"/>
<reference evidence="1 2" key="1">
    <citation type="submission" date="2017-06" db="EMBL/GenBank/DDBJ databases">
        <title>Draft genome sequence of anaerobic fermentative bacterium Anaeromicrobium sediminis DY2726D isolated from West Pacific Ocean sediments.</title>
        <authorList>
            <person name="Zeng X."/>
        </authorList>
    </citation>
    <scope>NUCLEOTIDE SEQUENCE [LARGE SCALE GENOMIC DNA]</scope>
    <source>
        <strain evidence="1 2">DY2726D</strain>
    </source>
</reference>
<dbReference type="EMBL" id="NIBG01000017">
    <property type="protein sequence ID" value="PAB58287.1"/>
    <property type="molecule type" value="Genomic_DNA"/>
</dbReference>
<dbReference type="Proteomes" id="UP000216024">
    <property type="component" value="Unassembled WGS sequence"/>
</dbReference>
<accession>A0A267MFP7</accession>
<name>A0A267MFP7_9FIRM</name>
<comment type="caution">
    <text evidence="1">The sequence shown here is derived from an EMBL/GenBank/DDBJ whole genome shotgun (WGS) entry which is preliminary data.</text>
</comment>
<sequence>MQFESELEKYTTMGLTGGFEIKGEEKKHWLGDYRERIVFALLEEQVMKKEALTILKEKVTDKRIDKLVIRNDIPEMIRDKMMDIAKMADITYKEIEKDDTAGPIALTLASKEAVEVDNVIMDNMPNLPEKFKRSKNKYLCEEHMEELKKEAPYFVNEFKEVNFFDKLTGEKCGVCELKNNGIMM</sequence>
<evidence type="ECO:0000313" key="1">
    <source>
        <dbReference type="EMBL" id="PAB58287.1"/>
    </source>
</evidence>
<dbReference type="InterPro" id="IPR029064">
    <property type="entry name" value="Ribosomal_eL30-like_sf"/>
</dbReference>
<dbReference type="RefSeq" id="WP_095134731.1">
    <property type="nucleotide sequence ID" value="NZ_NIBG01000017.1"/>
</dbReference>
<gene>
    <name evidence="1" type="ORF">CCE28_15945</name>
</gene>
<organism evidence="1 2">
    <name type="scientific">Anaeromicrobium sediminis</name>
    <dbReference type="NCBI Taxonomy" id="1478221"/>
    <lineage>
        <taxon>Bacteria</taxon>
        <taxon>Bacillati</taxon>
        <taxon>Bacillota</taxon>
        <taxon>Clostridia</taxon>
        <taxon>Peptostreptococcales</taxon>
        <taxon>Thermotaleaceae</taxon>
        <taxon>Anaeromicrobium</taxon>
    </lineage>
</organism>
<dbReference type="InterPro" id="IPR012543">
    <property type="entry name" value="DUF1694"/>
</dbReference>
<protein>
    <recommendedName>
        <fullName evidence="3">DUF1694 domain-containing protein</fullName>
    </recommendedName>
</protein>
<dbReference type="AlphaFoldDB" id="A0A267MFP7"/>
<dbReference type="Pfam" id="PF07997">
    <property type="entry name" value="DUF1694"/>
    <property type="match status" value="1"/>
</dbReference>
<evidence type="ECO:0008006" key="3">
    <source>
        <dbReference type="Google" id="ProtNLM"/>
    </source>
</evidence>
<evidence type="ECO:0000313" key="2">
    <source>
        <dbReference type="Proteomes" id="UP000216024"/>
    </source>
</evidence>
<keyword evidence="2" id="KW-1185">Reference proteome</keyword>